<evidence type="ECO:0000259" key="1">
    <source>
        <dbReference type="Pfam" id="PF12146"/>
    </source>
</evidence>
<proteinExistence type="predicted"/>
<dbReference type="PANTHER" id="PTHR11614">
    <property type="entry name" value="PHOSPHOLIPASE-RELATED"/>
    <property type="match status" value="1"/>
</dbReference>
<dbReference type="EMBL" id="FZOR01000008">
    <property type="protein sequence ID" value="SNS73221.1"/>
    <property type="molecule type" value="Genomic_DNA"/>
</dbReference>
<gene>
    <name evidence="2" type="ORF">SAMN05443665_1008138</name>
</gene>
<dbReference type="RefSeq" id="WP_089325936.1">
    <property type="nucleotide sequence ID" value="NZ_FZOR01000008.1"/>
</dbReference>
<dbReference type="SUPFAM" id="SSF53474">
    <property type="entry name" value="alpha/beta-Hydrolases"/>
    <property type="match status" value="1"/>
</dbReference>
<dbReference type="GO" id="GO:0016787">
    <property type="term" value="F:hydrolase activity"/>
    <property type="evidence" value="ECO:0007669"/>
    <property type="project" value="UniProtKB-KW"/>
</dbReference>
<dbReference type="Proteomes" id="UP000198318">
    <property type="component" value="Unassembled WGS sequence"/>
</dbReference>
<keyword evidence="2" id="KW-0378">Hydrolase</keyword>
<accession>A0A239GW96</accession>
<sequence>MTAVREWEFAGTRGAVTARIWAGGEPRYIAVLVHGYGEHLGRYDHVADVLVRHGAVVCGPDHMGHGRSAGERVLIEDYEDVVADLRTVVESARGDHPGLPAVMIGHSMGGLIAARYAQLHGAGLAALVLSGPVLGRWHAVDELLPLAEMPDAPIDTATLSRDPAVGEAYGADPLVWHGPFKKATVEALDAALRRVDEHGSLGRLPVLYVHGGADELVRPADTRTGIEAIRGDDLTERIYPGARHEVFNETNRDEVLADVTAFIDRALGPAGA</sequence>
<evidence type="ECO:0000313" key="2">
    <source>
        <dbReference type="EMBL" id="SNS73221.1"/>
    </source>
</evidence>
<dbReference type="AlphaFoldDB" id="A0A239GW96"/>
<dbReference type="InterPro" id="IPR029058">
    <property type="entry name" value="AB_hydrolase_fold"/>
</dbReference>
<dbReference type="Pfam" id="PF12146">
    <property type="entry name" value="Hydrolase_4"/>
    <property type="match status" value="1"/>
</dbReference>
<feature type="domain" description="Serine aminopeptidase S33" evidence="1">
    <location>
        <begin position="25"/>
        <end position="251"/>
    </location>
</feature>
<organism evidence="2 3">
    <name type="scientific">Actinomadura meyerae</name>
    <dbReference type="NCBI Taxonomy" id="240840"/>
    <lineage>
        <taxon>Bacteria</taxon>
        <taxon>Bacillati</taxon>
        <taxon>Actinomycetota</taxon>
        <taxon>Actinomycetes</taxon>
        <taxon>Streptosporangiales</taxon>
        <taxon>Thermomonosporaceae</taxon>
        <taxon>Actinomadura</taxon>
    </lineage>
</organism>
<dbReference type="InterPro" id="IPR051044">
    <property type="entry name" value="MAG_DAG_Lipase"/>
</dbReference>
<dbReference type="InterPro" id="IPR022742">
    <property type="entry name" value="Hydrolase_4"/>
</dbReference>
<name>A0A239GW96_9ACTN</name>
<evidence type="ECO:0000313" key="3">
    <source>
        <dbReference type="Proteomes" id="UP000198318"/>
    </source>
</evidence>
<keyword evidence="3" id="KW-1185">Reference proteome</keyword>
<protein>
    <submittedName>
        <fullName evidence="2">Lysophospholipase, alpha-beta hydrolase superfamily</fullName>
    </submittedName>
</protein>
<reference evidence="2 3" key="1">
    <citation type="submission" date="2017-06" db="EMBL/GenBank/DDBJ databases">
        <authorList>
            <person name="Kim H.J."/>
            <person name="Triplett B.A."/>
        </authorList>
    </citation>
    <scope>NUCLEOTIDE SEQUENCE [LARGE SCALE GENOMIC DNA]</scope>
    <source>
        <strain evidence="2 3">DSM 44715</strain>
    </source>
</reference>
<dbReference type="OrthoDB" id="9806902at2"/>
<dbReference type="Gene3D" id="3.40.50.1820">
    <property type="entry name" value="alpha/beta hydrolase"/>
    <property type="match status" value="1"/>
</dbReference>